<reference evidence="4" key="1">
    <citation type="submission" date="2023-03" db="EMBL/GenBank/DDBJ databases">
        <title>Chromosome-scale reference genome and RAD-based genetic map of yellow starthistle (Centaurea solstitialis) reveal putative structural variation and QTLs associated with invader traits.</title>
        <authorList>
            <person name="Reatini B."/>
            <person name="Cang F.A."/>
            <person name="Jiang Q."/>
            <person name="Mckibben M.T.W."/>
            <person name="Barker M.S."/>
            <person name="Rieseberg L.H."/>
            <person name="Dlugosch K.M."/>
        </authorList>
    </citation>
    <scope>NUCLEOTIDE SEQUENCE</scope>
    <source>
        <strain evidence="4">CAN-66</strain>
        <tissue evidence="4">Leaf</tissue>
    </source>
</reference>
<dbReference type="Pfam" id="PF22936">
    <property type="entry name" value="Pol_BBD"/>
    <property type="match status" value="1"/>
</dbReference>
<dbReference type="InterPro" id="IPR001584">
    <property type="entry name" value="Integrase_cat-core"/>
</dbReference>
<feature type="domain" description="Integrase catalytic" evidence="3">
    <location>
        <begin position="484"/>
        <end position="650"/>
    </location>
</feature>
<feature type="compositionally biased region" description="Pro residues" evidence="2">
    <location>
        <begin position="749"/>
        <end position="765"/>
    </location>
</feature>
<dbReference type="Pfam" id="PF25597">
    <property type="entry name" value="SH3_retrovirus"/>
    <property type="match status" value="1"/>
</dbReference>
<gene>
    <name evidence="4" type="ORF">OSB04_031397</name>
</gene>
<dbReference type="InterPro" id="IPR039537">
    <property type="entry name" value="Retrotran_Ty1/copia-like"/>
</dbReference>
<keyword evidence="5" id="KW-1185">Reference proteome</keyword>
<evidence type="ECO:0000313" key="4">
    <source>
        <dbReference type="EMBL" id="KAJ9538664.1"/>
    </source>
</evidence>
<name>A0AA38S8W0_9ASTR</name>
<dbReference type="Pfam" id="PF00665">
    <property type="entry name" value="rve"/>
    <property type="match status" value="1"/>
</dbReference>
<evidence type="ECO:0000259" key="3">
    <source>
        <dbReference type="PROSITE" id="PS50994"/>
    </source>
</evidence>
<proteinExistence type="predicted"/>
<evidence type="ECO:0000256" key="1">
    <source>
        <dbReference type="ARBA" id="ARBA00022670"/>
    </source>
</evidence>
<dbReference type="PANTHER" id="PTHR42648">
    <property type="entry name" value="TRANSPOSASE, PUTATIVE-RELATED"/>
    <property type="match status" value="1"/>
</dbReference>
<dbReference type="GO" id="GO:0015074">
    <property type="term" value="P:DNA integration"/>
    <property type="evidence" value="ECO:0007669"/>
    <property type="project" value="InterPro"/>
</dbReference>
<sequence>MDQLTNFTSSSSLDHPSPWLLLLLLMHSLNTLLHMLIIKLSSTNYLLWKNQMLPILSYQNLLCHVDGSTVAPPPLLSQPDGKTIDNPDYISWVTNQKTTIILHASLTEEAVTVIVGLSMARDIWNALEAAFRNSLIERVHNLRDQLRQSHKGSKSVAEYGAYATNFLQSDTRLILMINFTGFFVASGHHLKPFLRLSVLLVLLRLLLICLPGRPSWLLTTHCHFFYCGLTKHSGKGRSLLHSWCWLLWWTRLGRRSPHCQLCRTNGHYASVCPKLASFASQASSKDDALASAFLSQCHVSSFGPDWFVNSGATDHMTASSETISNASSVPGTASVMFGSGHYLPVSHKGHASLSPNLLLKDVLVVPRITKNLLSISKLTKDNHVDVLFSYPDFFIQDRQTQQVLAQGKCDDGLYILQLGAHAFFACPHHLKPLLKLGHVSFDTLVKLQKLGHLSVTSLLPKPDVCLSCKLAKSQRLPFDLNPKRALHPLDLIHCDVWGPSPVFSVDNYRYYVIFVDDFSRFSWLYPLKLKFEIYSALEVFMKFVQTQFSSKINVFQSDGGTEFLNHKVRTLFESNGTLHRVSCPYTPQQNGQAERKHRHVVETGLAMMFNAHLPSSYWVDAFSSAVYIINRLPTSTLQGKSPFELLYSQTPNYHTFRAFGCRVFPYLRDYSENKLSPRSLPCIFIGYSPKYKGYWCLDPVTSRVYISRHASFDETNFPFANCPETQSVSQLQVVTFLDVAPLAKSPTMPTNPPISPSSITPPPSSTTPYHLCTNNSTPLSIPPDNPHSPPPPSPLPPPPSPTPTPLSPPPSPPNSPPSDTINPTPPAPLPTHHMITRG</sequence>
<dbReference type="InterPro" id="IPR054722">
    <property type="entry name" value="PolX-like_BBD"/>
</dbReference>
<dbReference type="GO" id="GO:0006508">
    <property type="term" value="P:proteolysis"/>
    <property type="evidence" value="ECO:0007669"/>
    <property type="project" value="UniProtKB-KW"/>
</dbReference>
<dbReference type="GO" id="GO:0008233">
    <property type="term" value="F:peptidase activity"/>
    <property type="evidence" value="ECO:0007669"/>
    <property type="project" value="UniProtKB-KW"/>
</dbReference>
<dbReference type="PROSITE" id="PS50994">
    <property type="entry name" value="INTEGRASE"/>
    <property type="match status" value="1"/>
</dbReference>
<feature type="region of interest" description="Disordered" evidence="2">
    <location>
        <begin position="746"/>
        <end position="838"/>
    </location>
</feature>
<dbReference type="EMBL" id="JARYMX010000008">
    <property type="protein sequence ID" value="KAJ9538664.1"/>
    <property type="molecule type" value="Genomic_DNA"/>
</dbReference>
<dbReference type="PANTHER" id="PTHR42648:SF26">
    <property type="entry name" value="INTEGRASE CATALYTIC DOMAIN-CONTAINING PROTEIN"/>
    <property type="match status" value="1"/>
</dbReference>
<dbReference type="InterPro" id="IPR036397">
    <property type="entry name" value="RNaseH_sf"/>
</dbReference>
<keyword evidence="1" id="KW-0378">Hydrolase</keyword>
<comment type="caution">
    <text evidence="4">The sequence shown here is derived from an EMBL/GenBank/DDBJ whole genome shotgun (WGS) entry which is preliminary data.</text>
</comment>
<protein>
    <recommendedName>
        <fullName evidence="3">Integrase catalytic domain-containing protein</fullName>
    </recommendedName>
</protein>
<dbReference type="GO" id="GO:0003676">
    <property type="term" value="F:nucleic acid binding"/>
    <property type="evidence" value="ECO:0007669"/>
    <property type="project" value="InterPro"/>
</dbReference>
<accession>A0AA38S8W0</accession>
<dbReference type="SUPFAM" id="SSF53098">
    <property type="entry name" value="Ribonuclease H-like"/>
    <property type="match status" value="1"/>
</dbReference>
<dbReference type="AlphaFoldDB" id="A0AA38S8W0"/>
<evidence type="ECO:0000256" key="2">
    <source>
        <dbReference type="SAM" id="MobiDB-lite"/>
    </source>
</evidence>
<evidence type="ECO:0000313" key="5">
    <source>
        <dbReference type="Proteomes" id="UP001172457"/>
    </source>
</evidence>
<dbReference type="InterPro" id="IPR012337">
    <property type="entry name" value="RNaseH-like_sf"/>
</dbReference>
<dbReference type="PRINTS" id="PR01217">
    <property type="entry name" value="PRICHEXTENSN"/>
</dbReference>
<dbReference type="Proteomes" id="UP001172457">
    <property type="component" value="Chromosome 8"/>
</dbReference>
<organism evidence="4 5">
    <name type="scientific">Centaurea solstitialis</name>
    <name type="common">yellow star-thistle</name>
    <dbReference type="NCBI Taxonomy" id="347529"/>
    <lineage>
        <taxon>Eukaryota</taxon>
        <taxon>Viridiplantae</taxon>
        <taxon>Streptophyta</taxon>
        <taxon>Embryophyta</taxon>
        <taxon>Tracheophyta</taxon>
        <taxon>Spermatophyta</taxon>
        <taxon>Magnoliopsida</taxon>
        <taxon>eudicotyledons</taxon>
        <taxon>Gunneridae</taxon>
        <taxon>Pentapetalae</taxon>
        <taxon>asterids</taxon>
        <taxon>campanulids</taxon>
        <taxon>Asterales</taxon>
        <taxon>Asteraceae</taxon>
        <taxon>Carduoideae</taxon>
        <taxon>Cardueae</taxon>
        <taxon>Centaureinae</taxon>
        <taxon>Centaurea</taxon>
    </lineage>
</organism>
<dbReference type="InterPro" id="IPR057670">
    <property type="entry name" value="SH3_retrovirus"/>
</dbReference>
<keyword evidence="1" id="KW-0645">Protease</keyword>
<feature type="compositionally biased region" description="Pro residues" evidence="2">
    <location>
        <begin position="780"/>
        <end position="816"/>
    </location>
</feature>
<dbReference type="Gene3D" id="3.30.420.10">
    <property type="entry name" value="Ribonuclease H-like superfamily/Ribonuclease H"/>
    <property type="match status" value="1"/>
</dbReference>